<dbReference type="OrthoDB" id="9777755at2"/>
<dbReference type="GO" id="GO:0004175">
    <property type="term" value="F:endopeptidase activity"/>
    <property type="evidence" value="ECO:0007669"/>
    <property type="project" value="UniProtKB-ARBA"/>
</dbReference>
<accession>A0A4R1HYJ6</accession>
<dbReference type="AlphaFoldDB" id="A0A4R1HYJ6"/>
<feature type="transmembrane region" description="Helical" evidence="1">
    <location>
        <begin position="53"/>
        <end position="71"/>
    </location>
</feature>
<dbReference type="InterPro" id="IPR042150">
    <property type="entry name" value="MmRce1-like"/>
</dbReference>
<protein>
    <submittedName>
        <fullName evidence="3">CAAX prenyl protease-like protein</fullName>
    </submittedName>
</protein>
<feature type="domain" description="CAAX prenyl protease 2/Lysostaphin resistance protein A-like" evidence="2">
    <location>
        <begin position="132"/>
        <end position="231"/>
    </location>
</feature>
<feature type="transmembrane region" description="Helical" evidence="1">
    <location>
        <begin position="30"/>
        <end position="47"/>
    </location>
</feature>
<comment type="caution">
    <text evidence="3">The sequence shown here is derived from an EMBL/GenBank/DDBJ whole genome shotgun (WGS) entry which is preliminary data.</text>
</comment>
<dbReference type="RefSeq" id="WP_132424100.1">
    <property type="nucleotide sequence ID" value="NZ_SMFZ01000001.1"/>
</dbReference>
<dbReference type="Pfam" id="PF02517">
    <property type="entry name" value="Rce1-like"/>
    <property type="match status" value="1"/>
</dbReference>
<keyword evidence="1" id="KW-0812">Transmembrane</keyword>
<keyword evidence="1" id="KW-1133">Transmembrane helix</keyword>
<dbReference type="InterPro" id="IPR003675">
    <property type="entry name" value="Rce1/LyrA-like_dom"/>
</dbReference>
<dbReference type="EMBL" id="SMFZ01000001">
    <property type="protein sequence ID" value="TCK26611.1"/>
    <property type="molecule type" value="Genomic_DNA"/>
</dbReference>
<proteinExistence type="predicted"/>
<sequence length="290" mass="31419">MSAKGDSMTRTEVEYLPERRGLARLIQRRPVIAFCVLLAAASWPVQIVVPGSLLLSLVGPSVCAFVVVAIANGRAGAGQLWRRVLRWQVGVGYYLFAVIGLGVYLLVVTYSVGTALFPDQIATPTAALAVSIAVNLVLQFVLVGLAEEFGWRGFLLPRFQRRYGPMRAALVVGALWWVWHLPLRVVSGDSSMRLAWFAVGVLAASVVYAWLFNSAGGSVLLVALLHAGENSWTGVPFQTLFRVSPQDFDVLSAASQIAYVVLALVIVTATRLVLAQWRNRVDGLQPAEAS</sequence>
<evidence type="ECO:0000313" key="3">
    <source>
        <dbReference type="EMBL" id="TCK26611.1"/>
    </source>
</evidence>
<gene>
    <name evidence="3" type="ORF">EV378_2450</name>
</gene>
<feature type="transmembrane region" description="Helical" evidence="1">
    <location>
        <begin position="91"/>
        <end position="113"/>
    </location>
</feature>
<dbReference type="Proteomes" id="UP000295560">
    <property type="component" value="Unassembled WGS sequence"/>
</dbReference>
<keyword evidence="4" id="KW-1185">Reference proteome</keyword>
<reference evidence="3 4" key="1">
    <citation type="submission" date="2019-03" db="EMBL/GenBank/DDBJ databases">
        <title>Sequencing the genomes of 1000 actinobacteria strains.</title>
        <authorList>
            <person name="Klenk H.-P."/>
        </authorList>
    </citation>
    <scope>NUCLEOTIDE SEQUENCE [LARGE SCALE GENOMIC DNA]</scope>
    <source>
        <strain evidence="3 4">DSM 44969</strain>
    </source>
</reference>
<dbReference type="PANTHER" id="PTHR35797:SF1">
    <property type="entry name" value="PROTEASE"/>
    <property type="match status" value="1"/>
</dbReference>
<feature type="transmembrane region" description="Helical" evidence="1">
    <location>
        <begin position="257"/>
        <end position="274"/>
    </location>
</feature>
<organism evidence="3 4">
    <name type="scientific">Pseudonocardia endophytica</name>
    <dbReference type="NCBI Taxonomy" id="401976"/>
    <lineage>
        <taxon>Bacteria</taxon>
        <taxon>Bacillati</taxon>
        <taxon>Actinomycetota</taxon>
        <taxon>Actinomycetes</taxon>
        <taxon>Pseudonocardiales</taxon>
        <taxon>Pseudonocardiaceae</taxon>
        <taxon>Pseudonocardia</taxon>
    </lineage>
</organism>
<evidence type="ECO:0000259" key="2">
    <source>
        <dbReference type="Pfam" id="PF02517"/>
    </source>
</evidence>
<dbReference type="GO" id="GO:0080120">
    <property type="term" value="P:CAAX-box protein maturation"/>
    <property type="evidence" value="ECO:0007669"/>
    <property type="project" value="UniProtKB-ARBA"/>
</dbReference>
<evidence type="ECO:0000256" key="1">
    <source>
        <dbReference type="SAM" id="Phobius"/>
    </source>
</evidence>
<feature type="transmembrane region" description="Helical" evidence="1">
    <location>
        <begin position="194"/>
        <end position="212"/>
    </location>
</feature>
<keyword evidence="1" id="KW-0472">Membrane</keyword>
<feature type="transmembrane region" description="Helical" evidence="1">
    <location>
        <begin position="125"/>
        <end position="145"/>
    </location>
</feature>
<dbReference type="PANTHER" id="PTHR35797">
    <property type="entry name" value="PROTEASE-RELATED"/>
    <property type="match status" value="1"/>
</dbReference>
<feature type="transmembrane region" description="Helical" evidence="1">
    <location>
        <begin position="166"/>
        <end position="182"/>
    </location>
</feature>
<name>A0A4R1HYJ6_PSEEN</name>
<dbReference type="GO" id="GO:0006508">
    <property type="term" value="P:proteolysis"/>
    <property type="evidence" value="ECO:0007669"/>
    <property type="project" value="UniProtKB-KW"/>
</dbReference>
<keyword evidence="3" id="KW-0645">Protease</keyword>
<keyword evidence="3" id="KW-0378">Hydrolase</keyword>
<feature type="transmembrane region" description="Helical" evidence="1">
    <location>
        <begin position="219"/>
        <end position="237"/>
    </location>
</feature>
<evidence type="ECO:0000313" key="4">
    <source>
        <dbReference type="Proteomes" id="UP000295560"/>
    </source>
</evidence>